<sequence length="359" mass="39743">MDNNCSCFPSQSIIGLCTARQRAPIEQCRNSLATSLPDSCDDEPVMHINDTHAKTPRLPTGVAKWTGQENDALAFTEEDMGELWEAVFAGRLIGSGNFGSVAVATFRNRSVAVKMQPMPQPDEEWAQEIVDNLVCELSVLRSICHRSPYMVDFLGAGRVGNDIFSVMGLASRGDLRQVIEKCEVGEGRMDWVSLARVLRDASYGLAYLHKHELLHRDFKTPNVLVQEDGSGLLCDFGFTIWADSPAKLETCAGTEEFMAPELCMGEDFHLPADVFSLGITICEVATRIRPGDNDFLYRSPRNMFAFEPEVPHVHAVITEDFPLMLASIAEQCCQFEENKRLSASAAATSLHDLISEWSS</sequence>
<comment type="catalytic activity">
    <reaction evidence="9">
        <text>L-tyrosyl-[protein] + ATP = O-phospho-L-tyrosyl-[protein] + ADP + H(+)</text>
        <dbReference type="Rhea" id="RHEA:10596"/>
        <dbReference type="Rhea" id="RHEA-COMP:10136"/>
        <dbReference type="Rhea" id="RHEA-COMP:20101"/>
        <dbReference type="ChEBI" id="CHEBI:15378"/>
        <dbReference type="ChEBI" id="CHEBI:30616"/>
        <dbReference type="ChEBI" id="CHEBI:46858"/>
        <dbReference type="ChEBI" id="CHEBI:61978"/>
        <dbReference type="ChEBI" id="CHEBI:456216"/>
        <dbReference type="EC" id="2.7.12.2"/>
    </reaction>
</comment>
<dbReference type="PROSITE" id="PS00107">
    <property type="entry name" value="PROTEIN_KINASE_ATP"/>
    <property type="match status" value="1"/>
</dbReference>
<dbReference type="GO" id="GO:0004708">
    <property type="term" value="F:MAP kinase kinase activity"/>
    <property type="evidence" value="ECO:0007669"/>
    <property type="project" value="UniProtKB-EC"/>
</dbReference>
<evidence type="ECO:0000256" key="4">
    <source>
        <dbReference type="ARBA" id="ARBA00022840"/>
    </source>
</evidence>
<dbReference type="SUPFAM" id="SSF56112">
    <property type="entry name" value="Protein kinase-like (PK-like)"/>
    <property type="match status" value="1"/>
</dbReference>
<keyword evidence="11" id="KW-0723">Serine/threonine-protein kinase</keyword>
<dbReference type="InterPro" id="IPR017441">
    <property type="entry name" value="Protein_kinase_ATP_BS"/>
</dbReference>
<protein>
    <recommendedName>
        <fullName evidence="6">mitogen-activated protein kinase kinase</fullName>
        <ecNumber evidence="6">2.7.12.2</ecNumber>
    </recommendedName>
</protein>
<evidence type="ECO:0000256" key="10">
    <source>
        <dbReference type="PROSITE-ProRule" id="PRU10141"/>
    </source>
</evidence>
<dbReference type="PROSITE" id="PS00108">
    <property type="entry name" value="PROTEIN_KINASE_ST"/>
    <property type="match status" value="1"/>
</dbReference>
<dbReference type="PANTHER" id="PTHR48013">
    <property type="entry name" value="DUAL SPECIFICITY MITOGEN-ACTIVATED PROTEIN KINASE KINASE 5-RELATED"/>
    <property type="match status" value="1"/>
</dbReference>
<comment type="similarity">
    <text evidence="5">Belongs to the protein kinase superfamily. STE Ser/Thr protein kinase family. MAP kinase kinase subfamily.</text>
</comment>
<evidence type="ECO:0000259" key="12">
    <source>
        <dbReference type="PROSITE" id="PS50011"/>
    </source>
</evidence>
<evidence type="ECO:0000256" key="9">
    <source>
        <dbReference type="ARBA" id="ARBA00051693"/>
    </source>
</evidence>
<evidence type="ECO:0000256" key="7">
    <source>
        <dbReference type="ARBA" id="ARBA00049014"/>
    </source>
</evidence>
<dbReference type="EC" id="2.7.12.2" evidence="6"/>
<dbReference type="InterPro" id="IPR011009">
    <property type="entry name" value="Kinase-like_dom_sf"/>
</dbReference>
<evidence type="ECO:0000313" key="13">
    <source>
        <dbReference type="EMBL" id="CAD9474442.1"/>
    </source>
</evidence>
<dbReference type="EMBL" id="HBGS01054543">
    <property type="protein sequence ID" value="CAD9474442.1"/>
    <property type="molecule type" value="Transcribed_RNA"/>
</dbReference>
<evidence type="ECO:0000256" key="3">
    <source>
        <dbReference type="ARBA" id="ARBA00022777"/>
    </source>
</evidence>
<keyword evidence="2 10" id="KW-0547">Nucleotide-binding</keyword>
<dbReference type="InterPro" id="IPR008271">
    <property type="entry name" value="Ser/Thr_kinase_AS"/>
</dbReference>
<name>A0A7S2GXN1_9STRA</name>
<accession>A0A7S2GXN1</accession>
<evidence type="ECO:0000256" key="2">
    <source>
        <dbReference type="ARBA" id="ARBA00022741"/>
    </source>
</evidence>
<comment type="catalytic activity">
    <reaction evidence="8">
        <text>L-threonyl-[protein] + ATP = O-phospho-L-threonyl-[protein] + ADP + H(+)</text>
        <dbReference type="Rhea" id="RHEA:46608"/>
        <dbReference type="Rhea" id="RHEA-COMP:11060"/>
        <dbReference type="Rhea" id="RHEA-COMP:11605"/>
        <dbReference type="ChEBI" id="CHEBI:15378"/>
        <dbReference type="ChEBI" id="CHEBI:30013"/>
        <dbReference type="ChEBI" id="CHEBI:30616"/>
        <dbReference type="ChEBI" id="CHEBI:61977"/>
        <dbReference type="ChEBI" id="CHEBI:456216"/>
        <dbReference type="EC" id="2.7.12.2"/>
    </reaction>
</comment>
<reference evidence="13" key="1">
    <citation type="submission" date="2021-01" db="EMBL/GenBank/DDBJ databases">
        <authorList>
            <person name="Corre E."/>
            <person name="Pelletier E."/>
            <person name="Niang G."/>
            <person name="Scheremetjew M."/>
            <person name="Finn R."/>
            <person name="Kale V."/>
            <person name="Holt S."/>
            <person name="Cochrane G."/>
            <person name="Meng A."/>
            <person name="Brown T."/>
            <person name="Cohen L."/>
        </authorList>
    </citation>
    <scope>NUCLEOTIDE SEQUENCE</scope>
    <source>
        <strain evidence="13">CCMP1381</strain>
    </source>
</reference>
<keyword evidence="4 10" id="KW-0067">ATP-binding</keyword>
<evidence type="ECO:0000256" key="8">
    <source>
        <dbReference type="ARBA" id="ARBA00049299"/>
    </source>
</evidence>
<evidence type="ECO:0000256" key="6">
    <source>
        <dbReference type="ARBA" id="ARBA00038999"/>
    </source>
</evidence>
<dbReference type="PANTHER" id="PTHR48013:SF9">
    <property type="entry name" value="DUAL SPECIFICITY MITOGEN-ACTIVATED PROTEIN KINASE KINASE 5"/>
    <property type="match status" value="1"/>
</dbReference>
<evidence type="ECO:0000256" key="1">
    <source>
        <dbReference type="ARBA" id="ARBA00022679"/>
    </source>
</evidence>
<dbReference type="GO" id="GO:0004674">
    <property type="term" value="F:protein serine/threonine kinase activity"/>
    <property type="evidence" value="ECO:0007669"/>
    <property type="project" value="UniProtKB-KW"/>
</dbReference>
<keyword evidence="1" id="KW-0808">Transferase</keyword>
<organism evidence="13">
    <name type="scientific">Octactis speculum</name>
    <dbReference type="NCBI Taxonomy" id="3111310"/>
    <lineage>
        <taxon>Eukaryota</taxon>
        <taxon>Sar</taxon>
        <taxon>Stramenopiles</taxon>
        <taxon>Ochrophyta</taxon>
        <taxon>Dictyochophyceae</taxon>
        <taxon>Dictyochales</taxon>
        <taxon>Dictyochaceae</taxon>
        <taxon>Octactis</taxon>
    </lineage>
</organism>
<dbReference type="InterPro" id="IPR000719">
    <property type="entry name" value="Prot_kinase_dom"/>
</dbReference>
<evidence type="ECO:0000256" key="11">
    <source>
        <dbReference type="RuleBase" id="RU000304"/>
    </source>
</evidence>
<feature type="domain" description="Protein kinase" evidence="12">
    <location>
        <begin position="87"/>
        <end position="354"/>
    </location>
</feature>
<dbReference type="Pfam" id="PF00069">
    <property type="entry name" value="Pkinase"/>
    <property type="match status" value="1"/>
</dbReference>
<feature type="binding site" evidence="10">
    <location>
        <position position="114"/>
    </location>
    <ligand>
        <name>ATP</name>
        <dbReference type="ChEBI" id="CHEBI:30616"/>
    </ligand>
</feature>
<gene>
    <name evidence="13" type="ORF">DSPE1174_LOCUS28183</name>
</gene>
<dbReference type="AlphaFoldDB" id="A0A7S2GXN1"/>
<dbReference type="PROSITE" id="PS50011">
    <property type="entry name" value="PROTEIN_KINASE_DOM"/>
    <property type="match status" value="1"/>
</dbReference>
<dbReference type="Gene3D" id="1.10.510.10">
    <property type="entry name" value="Transferase(Phosphotransferase) domain 1"/>
    <property type="match status" value="1"/>
</dbReference>
<evidence type="ECO:0000256" key="5">
    <source>
        <dbReference type="ARBA" id="ARBA00038035"/>
    </source>
</evidence>
<comment type="catalytic activity">
    <reaction evidence="7">
        <text>L-seryl-[protein] + ATP = O-phospho-L-seryl-[protein] + ADP + H(+)</text>
        <dbReference type="Rhea" id="RHEA:17989"/>
        <dbReference type="Rhea" id="RHEA-COMP:9863"/>
        <dbReference type="Rhea" id="RHEA-COMP:11604"/>
        <dbReference type="ChEBI" id="CHEBI:15378"/>
        <dbReference type="ChEBI" id="CHEBI:29999"/>
        <dbReference type="ChEBI" id="CHEBI:30616"/>
        <dbReference type="ChEBI" id="CHEBI:83421"/>
        <dbReference type="ChEBI" id="CHEBI:456216"/>
        <dbReference type="EC" id="2.7.12.2"/>
    </reaction>
</comment>
<dbReference type="GO" id="GO:0005524">
    <property type="term" value="F:ATP binding"/>
    <property type="evidence" value="ECO:0007669"/>
    <property type="project" value="UniProtKB-UniRule"/>
</dbReference>
<proteinExistence type="inferred from homology"/>
<keyword evidence="3" id="KW-0418">Kinase</keyword>